<evidence type="ECO:0000259" key="4">
    <source>
        <dbReference type="PROSITE" id="PS51746"/>
    </source>
</evidence>
<reference evidence="5" key="1">
    <citation type="submission" date="2020-07" db="EMBL/GenBank/DDBJ databases">
        <title>Huge and variable diversity of episymbiotic CPR bacteria and DPANN archaea in groundwater ecosystems.</title>
        <authorList>
            <person name="He C.Y."/>
            <person name="Keren R."/>
            <person name="Whittaker M."/>
            <person name="Farag I.F."/>
            <person name="Doudna J."/>
            <person name="Cate J.H.D."/>
            <person name="Banfield J.F."/>
        </authorList>
    </citation>
    <scope>NUCLEOTIDE SEQUENCE</scope>
    <source>
        <strain evidence="5">NC_groundwater_1813_Pr3_B-0.1um_71_17</strain>
    </source>
</reference>
<keyword evidence="2" id="KW-0812">Transmembrane</keyword>
<evidence type="ECO:0000259" key="3">
    <source>
        <dbReference type="PROSITE" id="PS50885"/>
    </source>
</evidence>
<dbReference type="GO" id="GO:0016020">
    <property type="term" value="C:membrane"/>
    <property type="evidence" value="ECO:0007669"/>
    <property type="project" value="InterPro"/>
</dbReference>
<dbReference type="Pfam" id="PF00672">
    <property type="entry name" value="HAMP"/>
    <property type="match status" value="1"/>
</dbReference>
<comment type="caution">
    <text evidence="5">The sequence shown here is derived from an EMBL/GenBank/DDBJ whole genome shotgun (WGS) entry which is preliminary data.</text>
</comment>
<dbReference type="InterPro" id="IPR001932">
    <property type="entry name" value="PPM-type_phosphatase-like_dom"/>
</dbReference>
<dbReference type="SMART" id="SM00304">
    <property type="entry name" value="HAMP"/>
    <property type="match status" value="1"/>
</dbReference>
<dbReference type="AlphaFoldDB" id="A0A933W4H9"/>
<proteinExistence type="predicted"/>
<accession>A0A933W4H9</accession>
<organism evidence="5 6">
    <name type="scientific">Eiseniibacteriota bacterium</name>
    <dbReference type="NCBI Taxonomy" id="2212470"/>
    <lineage>
        <taxon>Bacteria</taxon>
        <taxon>Candidatus Eiseniibacteriota</taxon>
    </lineage>
</organism>
<dbReference type="Gene3D" id="3.60.40.10">
    <property type="entry name" value="PPM-type phosphatase domain"/>
    <property type="match status" value="1"/>
</dbReference>
<dbReference type="Gene3D" id="6.10.340.10">
    <property type="match status" value="1"/>
</dbReference>
<dbReference type="InterPro" id="IPR003660">
    <property type="entry name" value="HAMP_dom"/>
</dbReference>
<gene>
    <name evidence="5" type="ORF">HZA61_16350</name>
</gene>
<protein>
    <submittedName>
        <fullName evidence="5">PP2C family protein-serine/threonine phosphatase</fullName>
    </submittedName>
</protein>
<dbReference type="SMART" id="SM00331">
    <property type="entry name" value="PP2C_SIG"/>
    <property type="match status" value="1"/>
</dbReference>
<dbReference type="GO" id="GO:0007165">
    <property type="term" value="P:signal transduction"/>
    <property type="evidence" value="ECO:0007669"/>
    <property type="project" value="InterPro"/>
</dbReference>
<dbReference type="PROSITE" id="PS50885">
    <property type="entry name" value="HAMP"/>
    <property type="match status" value="1"/>
</dbReference>
<dbReference type="InterPro" id="IPR052016">
    <property type="entry name" value="Bact_Sigma-Reg"/>
</dbReference>
<name>A0A933W4H9_UNCEI</name>
<evidence type="ECO:0000313" key="6">
    <source>
        <dbReference type="Proteomes" id="UP000696931"/>
    </source>
</evidence>
<evidence type="ECO:0000256" key="1">
    <source>
        <dbReference type="ARBA" id="ARBA00022801"/>
    </source>
</evidence>
<feature type="domain" description="HAMP" evidence="3">
    <location>
        <begin position="541"/>
        <end position="593"/>
    </location>
</feature>
<feature type="transmembrane region" description="Helical" evidence="2">
    <location>
        <begin position="178"/>
        <end position="198"/>
    </location>
</feature>
<dbReference type="SUPFAM" id="SSF81606">
    <property type="entry name" value="PP2C-like"/>
    <property type="match status" value="1"/>
</dbReference>
<dbReference type="Proteomes" id="UP000696931">
    <property type="component" value="Unassembled WGS sequence"/>
</dbReference>
<dbReference type="EMBL" id="JACRIW010000117">
    <property type="protein sequence ID" value="MBI5171058.1"/>
    <property type="molecule type" value="Genomic_DNA"/>
</dbReference>
<dbReference type="GO" id="GO:0016791">
    <property type="term" value="F:phosphatase activity"/>
    <property type="evidence" value="ECO:0007669"/>
    <property type="project" value="TreeGrafter"/>
</dbReference>
<dbReference type="InterPro" id="IPR036457">
    <property type="entry name" value="PPM-type-like_dom_sf"/>
</dbReference>
<dbReference type="CDD" id="cd06225">
    <property type="entry name" value="HAMP"/>
    <property type="match status" value="1"/>
</dbReference>
<feature type="transmembrane region" description="Helical" evidence="2">
    <location>
        <begin position="32"/>
        <end position="50"/>
    </location>
</feature>
<dbReference type="Pfam" id="PF07228">
    <property type="entry name" value="SpoIIE"/>
    <property type="match status" value="1"/>
</dbReference>
<feature type="domain" description="PPM-type phosphatase" evidence="4">
    <location>
        <begin position="625"/>
        <end position="839"/>
    </location>
</feature>
<evidence type="ECO:0000256" key="2">
    <source>
        <dbReference type="SAM" id="Phobius"/>
    </source>
</evidence>
<evidence type="ECO:0000313" key="5">
    <source>
        <dbReference type="EMBL" id="MBI5171058.1"/>
    </source>
</evidence>
<dbReference type="PANTHER" id="PTHR43156:SF2">
    <property type="entry name" value="STAGE II SPORULATION PROTEIN E"/>
    <property type="match status" value="1"/>
</dbReference>
<feature type="transmembrane region" description="Helical" evidence="2">
    <location>
        <begin position="62"/>
        <end position="82"/>
    </location>
</feature>
<feature type="transmembrane region" description="Helical" evidence="2">
    <location>
        <begin position="137"/>
        <end position="158"/>
    </location>
</feature>
<feature type="transmembrane region" description="Helical" evidence="2">
    <location>
        <begin position="511"/>
        <end position="531"/>
    </location>
</feature>
<keyword evidence="2" id="KW-1133">Transmembrane helix</keyword>
<keyword evidence="1" id="KW-0378">Hydrolase</keyword>
<sequence length="841" mass="89268">MIRFVSAVLLALLTARAHRGEATRDEAARGRARARFALSFLVQVAALLAFDLEAGVAALRTPLLVCATLAGVVAWEAFAQLLATGTRRRDRIARWCTLGVAFLLLATPAPWGVAGAFLAMGSLAFRWRHTVPTRNKYLLAVAAIVLAVLGFLRFGGAGEAGSAVLTAAQHAWWDTAHTLRLALAIASSAGAFVLLLAIVNDPSLGIRGVGRRLALSHLLVVLVPTALLLVLWAAVTVLGVNRDRALVGARAMQSEGERLATAVERAASAPDPAAALDAVALAWNAAGSPVTVYAGSGRELELRRGPAVPGGVPAVAAWCDSIGTFPRWSWVRAGEGLWVAATVSRPGARWAVFVPGDSIVRRDVAAVAGGRASVVMTSRSSARGGAGVTVLADSLEAIADSLENLVDGENADRRLAQFAERARVRADSADSVSRRNRPNVSLNVGQQTYRVDEGNMSARAFLLEGHAFVPSLRWRGAEKGWDRGQLMLTIGVPPNEVLRGLFHNSEDDPMGYVPLVLLVTLGGLMALVALWDIVMVTNMGRNVAAAIGALHGAARKLESGELSHRIEIRGEDDLWAVARAMNQASEGLEHARSLEKERARMESELALARRIQARLLPAMPPSVPGLEIAGASEAAREVGGDYFDHLDLGDRRVGLVIADVSGKGVPAALLMSAFRAALVSHDLGAEEPAALATRLNEFLHKSVDPGKFVTAFLGFLDAGTGELHYVNAGHNPSLLVRADGTHEWLSEGGTILGILPFSVFTSGRVKLEVGDVLTLYTDGVTEGADAANEQWGEDRLVEAVKRLHDRPCKEIAQALVREVRTFEGDTGPADDLTVIVARRVV</sequence>
<feature type="transmembrane region" description="Helical" evidence="2">
    <location>
        <begin position="102"/>
        <end position="125"/>
    </location>
</feature>
<dbReference type="PROSITE" id="PS51746">
    <property type="entry name" value="PPM_2"/>
    <property type="match status" value="1"/>
</dbReference>
<dbReference type="PANTHER" id="PTHR43156">
    <property type="entry name" value="STAGE II SPORULATION PROTEIN E-RELATED"/>
    <property type="match status" value="1"/>
</dbReference>
<keyword evidence="2" id="KW-0472">Membrane</keyword>
<feature type="transmembrane region" description="Helical" evidence="2">
    <location>
        <begin position="218"/>
        <end position="240"/>
    </location>
</feature>